<feature type="domain" description="CusB-like beta-barrel" evidence="3">
    <location>
        <begin position="205"/>
        <end position="278"/>
    </location>
</feature>
<protein>
    <submittedName>
        <fullName evidence="5">Probable RND efflux membrane fusion protein</fullName>
    </submittedName>
</protein>
<proteinExistence type="inferred from homology"/>
<dbReference type="InterPro" id="IPR006143">
    <property type="entry name" value="RND_pump_MFP"/>
</dbReference>
<dbReference type="Proteomes" id="UP000016569">
    <property type="component" value="Unassembled WGS sequence"/>
</dbReference>
<dbReference type="Pfam" id="PF25954">
    <property type="entry name" value="Beta-barrel_RND_2"/>
    <property type="match status" value="1"/>
</dbReference>
<keyword evidence="2" id="KW-0175">Coiled coil</keyword>
<comment type="caution">
    <text evidence="5">The sequence shown here is derived from an EMBL/GenBank/DDBJ whole genome shotgun (WGS) entry which is preliminary data.</text>
</comment>
<dbReference type="GO" id="GO:0015562">
    <property type="term" value="F:efflux transmembrane transporter activity"/>
    <property type="evidence" value="ECO:0007669"/>
    <property type="project" value="TreeGrafter"/>
</dbReference>
<evidence type="ECO:0000259" key="4">
    <source>
        <dbReference type="Pfam" id="PF25989"/>
    </source>
</evidence>
<dbReference type="Pfam" id="PF25989">
    <property type="entry name" value="YknX_C"/>
    <property type="match status" value="1"/>
</dbReference>
<evidence type="ECO:0000313" key="5">
    <source>
        <dbReference type="EMBL" id="GAD57962.1"/>
    </source>
</evidence>
<keyword evidence="6" id="KW-1185">Reference proteome</keyword>
<dbReference type="SUPFAM" id="SSF111369">
    <property type="entry name" value="HlyD-like secretion proteins"/>
    <property type="match status" value="1"/>
</dbReference>
<dbReference type="Gene3D" id="2.40.30.170">
    <property type="match status" value="1"/>
</dbReference>
<accession>A0A8E0KK77</accession>
<dbReference type="InterPro" id="IPR058792">
    <property type="entry name" value="Beta-barrel_RND_2"/>
</dbReference>
<feature type="coiled-coil region" evidence="2">
    <location>
        <begin position="105"/>
        <end position="163"/>
    </location>
</feature>
<dbReference type="RefSeq" id="WP_021696058.1">
    <property type="nucleotide sequence ID" value="NZ_BATC01000002.1"/>
</dbReference>
<dbReference type="PANTHER" id="PTHR30469:SF16">
    <property type="entry name" value="HAE1 FAMILY EFFLUX PUMP MFP COMPONENT"/>
    <property type="match status" value="1"/>
</dbReference>
<dbReference type="PANTHER" id="PTHR30469">
    <property type="entry name" value="MULTIDRUG RESISTANCE PROTEIN MDTA"/>
    <property type="match status" value="1"/>
</dbReference>
<dbReference type="AlphaFoldDB" id="A0A8E0KK77"/>
<organism evidence="5 6">
    <name type="scientific">Brevundimonas abyssalis TAR-001</name>
    <dbReference type="NCBI Taxonomy" id="1391729"/>
    <lineage>
        <taxon>Bacteria</taxon>
        <taxon>Pseudomonadati</taxon>
        <taxon>Pseudomonadota</taxon>
        <taxon>Alphaproteobacteria</taxon>
        <taxon>Caulobacterales</taxon>
        <taxon>Caulobacteraceae</taxon>
        <taxon>Brevundimonas</taxon>
    </lineage>
</organism>
<name>A0A8E0KK77_9CAUL</name>
<evidence type="ECO:0000256" key="1">
    <source>
        <dbReference type="ARBA" id="ARBA00009477"/>
    </source>
</evidence>
<dbReference type="Gene3D" id="2.40.50.100">
    <property type="match status" value="1"/>
</dbReference>
<dbReference type="EMBL" id="BATC01000002">
    <property type="protein sequence ID" value="GAD57962.1"/>
    <property type="molecule type" value="Genomic_DNA"/>
</dbReference>
<gene>
    <name evidence="5" type="ORF">MBEBAB_0212</name>
</gene>
<reference evidence="6" key="1">
    <citation type="journal article" date="2013" name="Genome Announc.">
        <title>Draft Genome Sequence of the Dimorphic Prosthecate Bacterium Brevundimonas abyssalis TAR-001T.</title>
        <authorList>
            <person name="Tsubouchi T."/>
            <person name="Nishi S."/>
            <person name="Usui K."/>
            <person name="Shimane Y."/>
            <person name="Takaki Y."/>
            <person name="Maruyama T."/>
            <person name="Hatada Y."/>
        </authorList>
    </citation>
    <scope>NUCLEOTIDE SEQUENCE [LARGE SCALE GENOMIC DNA]</scope>
    <source>
        <strain evidence="6">TAR-001</strain>
    </source>
</reference>
<evidence type="ECO:0000259" key="3">
    <source>
        <dbReference type="Pfam" id="PF25954"/>
    </source>
</evidence>
<dbReference type="FunFam" id="2.40.30.170:FF:000010">
    <property type="entry name" value="Efflux RND transporter periplasmic adaptor subunit"/>
    <property type="match status" value="1"/>
</dbReference>
<feature type="domain" description="YknX-like C-terminal permuted SH3-like" evidence="4">
    <location>
        <begin position="285"/>
        <end position="355"/>
    </location>
</feature>
<dbReference type="NCBIfam" id="TIGR01730">
    <property type="entry name" value="RND_mfp"/>
    <property type="match status" value="1"/>
</dbReference>
<dbReference type="Gene3D" id="2.40.420.20">
    <property type="match status" value="1"/>
</dbReference>
<dbReference type="InterPro" id="IPR058637">
    <property type="entry name" value="YknX-like_C"/>
</dbReference>
<comment type="similarity">
    <text evidence="1">Belongs to the membrane fusion protein (MFP) (TC 8.A.1) family.</text>
</comment>
<sequence>MLKRHFFLFAAVAAVALMVVAVVLRMAFAGEDGGGPGGPGGRGAQEVAEIRVIDRAFSDSFEVLGVARGRRSVDITSSTTELITRVFFSDGQRVAAGAPLVELRADEQDAGIIEAEARLRQARRDMERWESLAERGIAPRVTAEQARTDFETAEAALEGAQARRGERMIRAPFAGVLGLTTVTPGTLVNPGTVIATLDDISVVRVDFQVPERYLPMLRPGVAITARAEAYPGREFSGRIADLDTRIDPQTRALTARAEFPNPDLSIRPGMSMRVSVAQGERSAPAVPEAAVQYEGSGAFVYRIASDGERSTAQRIEVQAGVVEAGMVEIIQGLDVGDRVISSGLNRIQPGAAVQVAQTAGAPAASQDGAVTRTSAP</sequence>
<evidence type="ECO:0000313" key="6">
    <source>
        <dbReference type="Proteomes" id="UP000016569"/>
    </source>
</evidence>
<dbReference type="GO" id="GO:1990281">
    <property type="term" value="C:efflux pump complex"/>
    <property type="evidence" value="ECO:0007669"/>
    <property type="project" value="TreeGrafter"/>
</dbReference>
<dbReference type="OrthoDB" id="9806939at2"/>
<evidence type="ECO:0000256" key="2">
    <source>
        <dbReference type="SAM" id="Coils"/>
    </source>
</evidence>
<dbReference type="Gene3D" id="1.10.287.470">
    <property type="entry name" value="Helix hairpin bin"/>
    <property type="match status" value="1"/>
</dbReference>